<organism evidence="1 2">
    <name type="scientific">Phanerochaete carnosa (strain HHB-10118-sp)</name>
    <name type="common">White-rot fungus</name>
    <name type="synonym">Peniophora carnosa</name>
    <dbReference type="NCBI Taxonomy" id="650164"/>
    <lineage>
        <taxon>Eukaryota</taxon>
        <taxon>Fungi</taxon>
        <taxon>Dikarya</taxon>
        <taxon>Basidiomycota</taxon>
        <taxon>Agaricomycotina</taxon>
        <taxon>Agaricomycetes</taxon>
        <taxon>Polyporales</taxon>
        <taxon>Phanerochaetaceae</taxon>
        <taxon>Phanerochaete</taxon>
    </lineage>
</organism>
<evidence type="ECO:0000313" key="1">
    <source>
        <dbReference type="EMBL" id="EKM48006.1"/>
    </source>
</evidence>
<gene>
    <name evidence="1" type="ORF">PHACADRAFT_203377</name>
</gene>
<name>K5UEX5_PHACS</name>
<dbReference type="AlphaFoldDB" id="K5UEX5"/>
<accession>K5UEX5</accession>
<dbReference type="Proteomes" id="UP000008370">
    <property type="component" value="Unassembled WGS sequence"/>
</dbReference>
<dbReference type="RefSeq" id="XP_007403442.1">
    <property type="nucleotide sequence ID" value="XM_007403380.1"/>
</dbReference>
<dbReference type="KEGG" id="pco:PHACADRAFT_203377"/>
<sequence length="342" mass="37631">MSWTVRSEDKPEPNKTTLLPFASLPKALPGSTLRIGHLTLCRLRLLSVKDLVNCIAHLGMMELSVEEVTFVDGAVTRLVRRRSRRHSRPQVLHIIRRFKDGYSSGQFEQANPLFASQGRMHVNDATLALSEKILATLSSGGPPYRVNLRYNAFDGTEPLSQLILPKAGLSNRSMITSIDFGNIVSAGGSPTAHVRVLLPAKTSSCQRIEYTQLVILKTLPAPSKLVLQWNGIEQVTLDLHPPCAIPPLRITCSSRVQAIDVLAHLFLLDAVLPHLCALNRVSVEIHNGWLPLLLDVSGAEVLSALMCLSLGGLDVVLSDAQRAEWLAYSTDDKKQVYLQMLL</sequence>
<protein>
    <submittedName>
        <fullName evidence="1">Uncharacterized protein</fullName>
    </submittedName>
</protein>
<keyword evidence="2" id="KW-1185">Reference proteome</keyword>
<dbReference type="HOGENOM" id="CLU_821606_0_0_1"/>
<proteinExistence type="predicted"/>
<dbReference type="GeneID" id="18912145"/>
<dbReference type="OrthoDB" id="10524066at2759"/>
<evidence type="ECO:0000313" key="2">
    <source>
        <dbReference type="Proteomes" id="UP000008370"/>
    </source>
</evidence>
<reference evidence="1 2" key="1">
    <citation type="journal article" date="2012" name="BMC Genomics">
        <title>Comparative genomics of the white-rot fungi, Phanerochaete carnosa and P. chrysosporium, to elucidate the genetic basis of the distinct wood types they colonize.</title>
        <authorList>
            <person name="Suzuki H."/>
            <person name="MacDonald J."/>
            <person name="Syed K."/>
            <person name="Salamov A."/>
            <person name="Hori C."/>
            <person name="Aerts A."/>
            <person name="Henrissat B."/>
            <person name="Wiebenga A."/>
            <person name="vanKuyk P.A."/>
            <person name="Barry K."/>
            <person name="Lindquist E."/>
            <person name="LaButti K."/>
            <person name="Lapidus A."/>
            <person name="Lucas S."/>
            <person name="Coutinho P."/>
            <person name="Gong Y."/>
            <person name="Samejima M."/>
            <person name="Mahadevan R."/>
            <person name="Abou-Zaid M."/>
            <person name="de Vries R.P."/>
            <person name="Igarashi K."/>
            <person name="Yadav J.S."/>
            <person name="Grigoriev I.V."/>
            <person name="Master E.R."/>
        </authorList>
    </citation>
    <scope>NUCLEOTIDE SEQUENCE [LARGE SCALE GENOMIC DNA]</scope>
    <source>
        <strain evidence="1 2">HHB-10118-sp</strain>
    </source>
</reference>
<dbReference type="InParanoid" id="K5UEX5"/>
<dbReference type="EMBL" id="JH931557">
    <property type="protein sequence ID" value="EKM48006.1"/>
    <property type="molecule type" value="Genomic_DNA"/>
</dbReference>